<feature type="non-terminal residue" evidence="2">
    <location>
        <position position="1"/>
    </location>
</feature>
<dbReference type="Proteomes" id="UP000030742">
    <property type="component" value="Unassembled WGS sequence"/>
</dbReference>
<evidence type="ECO:0000313" key="2">
    <source>
        <dbReference type="EMBL" id="ENN82060.1"/>
    </source>
</evidence>
<evidence type="ECO:0000313" key="3">
    <source>
        <dbReference type="EMBL" id="ERL94603.1"/>
    </source>
</evidence>
<feature type="region of interest" description="Disordered" evidence="1">
    <location>
        <begin position="1"/>
        <end position="31"/>
    </location>
</feature>
<dbReference type="HOGENOM" id="CLU_1827267_0_0_1"/>
<accession>N6UK09</accession>
<reference evidence="2 4" key="1">
    <citation type="journal article" date="2013" name="Genome Biol.">
        <title>Draft genome of the mountain pine beetle, Dendroctonus ponderosae Hopkins, a major forest pest.</title>
        <authorList>
            <person name="Keeling C.I."/>
            <person name="Yuen M.M."/>
            <person name="Liao N.Y."/>
            <person name="Docking T.R."/>
            <person name="Chan S.K."/>
            <person name="Taylor G.A."/>
            <person name="Palmquist D.L."/>
            <person name="Jackman S.D."/>
            <person name="Nguyen A."/>
            <person name="Li M."/>
            <person name="Henderson H."/>
            <person name="Janes J.K."/>
            <person name="Zhao Y."/>
            <person name="Pandoh P."/>
            <person name="Moore R."/>
            <person name="Sperling F.A."/>
            <person name="Huber D.P."/>
            <person name="Birol I."/>
            <person name="Jones S.J."/>
            <person name="Bohlmann J."/>
        </authorList>
    </citation>
    <scope>NUCLEOTIDE SEQUENCE</scope>
</reference>
<name>N6UK09_DENPD</name>
<dbReference type="EMBL" id="KB739986">
    <property type="protein sequence ID" value="ENN82060.1"/>
    <property type="molecule type" value="Genomic_DNA"/>
</dbReference>
<protein>
    <submittedName>
        <fullName evidence="2">Uncharacterized protein</fullName>
    </submittedName>
</protein>
<dbReference type="EMBL" id="KB632397">
    <property type="protein sequence ID" value="ERL94603.1"/>
    <property type="molecule type" value="Genomic_DNA"/>
</dbReference>
<organism evidence="2">
    <name type="scientific">Dendroctonus ponderosae</name>
    <name type="common">Mountain pine beetle</name>
    <dbReference type="NCBI Taxonomy" id="77166"/>
    <lineage>
        <taxon>Eukaryota</taxon>
        <taxon>Metazoa</taxon>
        <taxon>Ecdysozoa</taxon>
        <taxon>Arthropoda</taxon>
        <taxon>Hexapoda</taxon>
        <taxon>Insecta</taxon>
        <taxon>Pterygota</taxon>
        <taxon>Neoptera</taxon>
        <taxon>Endopterygota</taxon>
        <taxon>Coleoptera</taxon>
        <taxon>Polyphaga</taxon>
        <taxon>Cucujiformia</taxon>
        <taxon>Curculionidae</taxon>
        <taxon>Scolytinae</taxon>
        <taxon>Dendroctonus</taxon>
    </lineage>
</organism>
<dbReference type="AlphaFoldDB" id="N6UK09"/>
<proteinExistence type="predicted"/>
<evidence type="ECO:0000256" key="1">
    <source>
        <dbReference type="SAM" id="MobiDB-lite"/>
    </source>
</evidence>
<evidence type="ECO:0000313" key="4">
    <source>
        <dbReference type="Proteomes" id="UP000030742"/>
    </source>
</evidence>
<sequence>MLEDDDDILEQTNDLTIFPPQGEITDEDSGDENVVGLNNLPASQIQVPAEINVMPKPYNDDDFSSEDELPLSRLIPPIAILAPNTSNSLKSPPRAADAYVLGPDLIQTASGYPVHNFSESISPVGNQEAAGCPSLGDPFHQ</sequence>
<gene>
    <name evidence="3" type="ORF">D910_11880</name>
    <name evidence="2" type="ORF">YQE_01561</name>
</gene>